<feature type="compositionally biased region" description="Polar residues" evidence="1">
    <location>
        <begin position="880"/>
        <end position="893"/>
    </location>
</feature>
<feature type="compositionally biased region" description="Polar residues" evidence="1">
    <location>
        <begin position="822"/>
        <end position="833"/>
    </location>
</feature>
<keyword evidence="2" id="KW-0812">Transmembrane</keyword>
<feature type="compositionally biased region" description="Basic and acidic residues" evidence="1">
    <location>
        <begin position="510"/>
        <end position="520"/>
    </location>
</feature>
<evidence type="ECO:0008006" key="5">
    <source>
        <dbReference type="Google" id="ProtNLM"/>
    </source>
</evidence>
<evidence type="ECO:0000256" key="1">
    <source>
        <dbReference type="SAM" id="MobiDB-lite"/>
    </source>
</evidence>
<feature type="region of interest" description="Disordered" evidence="1">
    <location>
        <begin position="354"/>
        <end position="378"/>
    </location>
</feature>
<evidence type="ECO:0000313" key="4">
    <source>
        <dbReference type="Proteomes" id="UP000799439"/>
    </source>
</evidence>
<dbReference type="SUPFAM" id="SSF117281">
    <property type="entry name" value="Kelch motif"/>
    <property type="match status" value="1"/>
</dbReference>
<feature type="region of interest" description="Disordered" evidence="1">
    <location>
        <begin position="623"/>
        <end position="645"/>
    </location>
</feature>
<feature type="region of interest" description="Disordered" evidence="1">
    <location>
        <begin position="482"/>
        <end position="520"/>
    </location>
</feature>
<name>A0A9P4IXZ8_9PEZI</name>
<comment type="caution">
    <text evidence="3">The sequence shown here is derived from an EMBL/GenBank/DDBJ whole genome shotgun (WGS) entry which is preliminary data.</text>
</comment>
<keyword evidence="2" id="KW-0472">Membrane</keyword>
<sequence>MSVPSPQKPLDGHCSAINNEILYVVSSTSFQSLPLSEKSQWKTLPQGQAVTNPACVLVTPSGDASKASLYVIGGTSQDSSYTGIQRFDIASGQWETLHPPTSDMVNRTNHSAVYMPGMDSILVYAGSQPQAPSDYSSQTFVLSLTTPYGIKAFTSAAPPSNQPILLPFDQNNAILMGSNTRPKEVWTFNATSGWNKYPTQLATAIKAGVRGLIVDGSDGSKVLATYDMTVSPNVVDQIVLASAGGAAPATALSPNAKVPVTKVSPGLMMLHSRDLTLSNWPAYNSTDAPTSVRSDYAVSQDQTGLAVITGGSEDDPINIFNNNGNAWVDNGLFFTGKANGNQVTLTPAEASSSASAAASSTAQPTSTTTPTAAPAVLPGTSNKPKMLRILGITLGVLFGIAAIFIIALLLLRYRRQKKRQKQQYINEKADRMSFQDRGAAVMTQPDGSLVDVSRIPPNHRFTQHNTSHSSFAMVAGKLGRGASRNKLAPTDGRGSSESTRQLVKPRSSPRKADISRPYELDTLGNDKEVFVPATSASGAPQIPASTLTSDKVRSTGWSRYFAGDALPSAYANRGPTVSTYTVGTEMTLGSPVPPLPTSQPLTKGQLQSKDRTVSTYTAATEMTLGEPEPPLPTSQPLAKGSLQSKDRTVSAYTVATEMTLGSPVPPLPTSQPLTRGQLQSKDRTVSAYTVGTEMTFGEPEPPLPSAGIPSSIIVPAPLFGNKNQETERISRVIARSPGFNNSVEDLARRGSSIEATRGQRADIFGDGKSLNRRASMNSISGLSDGSYFTEDSDFDSSGYFDQTRSSTASNWTPMDNQYEIKPNNTASVGSSPDPNLGSFNPRAPSSTYTASYYGGPESRIVSTRGKSALFPSIPERDRPSSSGGVRSPLNSQLFPAPPVPEDKNTLGVPGEGQGRESTLTMFPKGVPSAYYASRNAAKDAENVPKQDMSWLNLGLK</sequence>
<gene>
    <name evidence="3" type="ORF">K461DRAFT_159509</name>
</gene>
<feature type="region of interest" description="Disordered" evidence="1">
    <location>
        <begin position="660"/>
        <end position="683"/>
    </location>
</feature>
<feature type="compositionally biased region" description="Polar residues" evidence="1">
    <location>
        <begin position="670"/>
        <end position="679"/>
    </location>
</feature>
<dbReference type="EMBL" id="ML996087">
    <property type="protein sequence ID" value="KAF2151958.1"/>
    <property type="molecule type" value="Genomic_DNA"/>
</dbReference>
<dbReference type="OrthoDB" id="5352000at2759"/>
<evidence type="ECO:0000256" key="2">
    <source>
        <dbReference type="SAM" id="Phobius"/>
    </source>
</evidence>
<keyword evidence="4" id="KW-1185">Reference proteome</keyword>
<dbReference type="InterPro" id="IPR015915">
    <property type="entry name" value="Kelch-typ_b-propeller"/>
</dbReference>
<feature type="compositionally biased region" description="Low complexity" evidence="1">
    <location>
        <begin position="354"/>
        <end position="375"/>
    </location>
</feature>
<feature type="region of interest" description="Disordered" evidence="1">
    <location>
        <begin position="591"/>
        <end position="611"/>
    </location>
</feature>
<feature type="transmembrane region" description="Helical" evidence="2">
    <location>
        <begin position="389"/>
        <end position="411"/>
    </location>
</feature>
<accession>A0A9P4IXZ8</accession>
<feature type="compositionally biased region" description="Polar residues" evidence="1">
    <location>
        <begin position="803"/>
        <end position="815"/>
    </location>
</feature>
<proteinExistence type="predicted"/>
<dbReference type="Gene3D" id="2.120.10.80">
    <property type="entry name" value="Kelch-type beta propeller"/>
    <property type="match status" value="1"/>
</dbReference>
<keyword evidence="2" id="KW-1133">Transmembrane helix</keyword>
<reference evidence="3" key="1">
    <citation type="journal article" date="2020" name="Stud. Mycol.">
        <title>101 Dothideomycetes genomes: a test case for predicting lifestyles and emergence of pathogens.</title>
        <authorList>
            <person name="Haridas S."/>
            <person name="Albert R."/>
            <person name="Binder M."/>
            <person name="Bloem J."/>
            <person name="Labutti K."/>
            <person name="Salamov A."/>
            <person name="Andreopoulos B."/>
            <person name="Baker S."/>
            <person name="Barry K."/>
            <person name="Bills G."/>
            <person name="Bluhm B."/>
            <person name="Cannon C."/>
            <person name="Castanera R."/>
            <person name="Culley D."/>
            <person name="Daum C."/>
            <person name="Ezra D."/>
            <person name="Gonzalez J."/>
            <person name="Henrissat B."/>
            <person name="Kuo A."/>
            <person name="Liang C."/>
            <person name="Lipzen A."/>
            <person name="Lutzoni F."/>
            <person name="Magnuson J."/>
            <person name="Mondo S."/>
            <person name="Nolan M."/>
            <person name="Ohm R."/>
            <person name="Pangilinan J."/>
            <person name="Park H.-J."/>
            <person name="Ramirez L."/>
            <person name="Alfaro M."/>
            <person name="Sun H."/>
            <person name="Tritt A."/>
            <person name="Yoshinaga Y."/>
            <person name="Zwiers L.-H."/>
            <person name="Turgeon B."/>
            <person name="Goodwin S."/>
            <person name="Spatafora J."/>
            <person name="Crous P."/>
            <person name="Grigoriev I."/>
        </authorList>
    </citation>
    <scope>NUCLEOTIDE SEQUENCE</scope>
    <source>
        <strain evidence="3">CBS 260.36</strain>
    </source>
</reference>
<dbReference type="AlphaFoldDB" id="A0A9P4IXZ8"/>
<feature type="compositionally biased region" description="Polar residues" evidence="1">
    <location>
        <begin position="598"/>
        <end position="611"/>
    </location>
</feature>
<evidence type="ECO:0000313" key="3">
    <source>
        <dbReference type="EMBL" id="KAF2151958.1"/>
    </source>
</evidence>
<organism evidence="3 4">
    <name type="scientific">Myriangium duriaei CBS 260.36</name>
    <dbReference type="NCBI Taxonomy" id="1168546"/>
    <lineage>
        <taxon>Eukaryota</taxon>
        <taxon>Fungi</taxon>
        <taxon>Dikarya</taxon>
        <taxon>Ascomycota</taxon>
        <taxon>Pezizomycotina</taxon>
        <taxon>Dothideomycetes</taxon>
        <taxon>Dothideomycetidae</taxon>
        <taxon>Myriangiales</taxon>
        <taxon>Myriangiaceae</taxon>
        <taxon>Myriangium</taxon>
    </lineage>
</organism>
<protein>
    <recommendedName>
        <fullName evidence="5">Pre-mRNA splicing factor CLF1</fullName>
    </recommendedName>
</protein>
<dbReference type="Proteomes" id="UP000799439">
    <property type="component" value="Unassembled WGS sequence"/>
</dbReference>
<feature type="region of interest" description="Disordered" evidence="1">
    <location>
        <begin position="803"/>
        <end position="921"/>
    </location>
</feature>